<organism evidence="1 2">
    <name type="scientific">Nostoc flagelliforme CCNUN1</name>
    <dbReference type="NCBI Taxonomy" id="2038116"/>
    <lineage>
        <taxon>Bacteria</taxon>
        <taxon>Bacillati</taxon>
        <taxon>Cyanobacteriota</taxon>
        <taxon>Cyanophyceae</taxon>
        <taxon>Nostocales</taxon>
        <taxon>Nostocaceae</taxon>
        <taxon>Nostoc</taxon>
    </lineage>
</organism>
<dbReference type="KEGG" id="nfl:COO91_05676"/>
<accession>A0A2K8SW45</accession>
<reference evidence="1 2" key="1">
    <citation type="submission" date="2017-11" db="EMBL/GenBank/DDBJ databases">
        <title>Complete genome of a free-living desiccation-tolerant cyanobacterium and its photosynthetic adaptation to extreme terrestrial habitat.</title>
        <authorList>
            <person name="Shang J."/>
        </authorList>
    </citation>
    <scope>NUCLEOTIDE SEQUENCE [LARGE SCALE GENOMIC DNA]</scope>
    <source>
        <strain evidence="1 2">CCNUN1</strain>
    </source>
</reference>
<dbReference type="OrthoDB" id="467852at2"/>
<dbReference type="RefSeq" id="WP_100900620.1">
    <property type="nucleotide sequence ID" value="NZ_CAWNNC010000001.1"/>
</dbReference>
<evidence type="ECO:0000313" key="2">
    <source>
        <dbReference type="Proteomes" id="UP000232003"/>
    </source>
</evidence>
<name>A0A2K8SW45_9NOSO</name>
<gene>
    <name evidence="1" type="ORF">COO91_05676</name>
</gene>
<keyword evidence="2" id="KW-1185">Reference proteome</keyword>
<sequence>MRLWPVTNQAIANQSFDSLDELESVLFQRCKLLSNERDLIRGLTYYHWWPETNNNLTVCI</sequence>
<dbReference type="EMBL" id="CP024785">
    <property type="protein sequence ID" value="AUB39678.1"/>
    <property type="molecule type" value="Genomic_DNA"/>
</dbReference>
<evidence type="ECO:0000313" key="1">
    <source>
        <dbReference type="EMBL" id="AUB39678.1"/>
    </source>
</evidence>
<dbReference type="AlphaFoldDB" id="A0A2K8SW45"/>
<dbReference type="Proteomes" id="UP000232003">
    <property type="component" value="Chromosome"/>
</dbReference>
<protein>
    <submittedName>
        <fullName evidence="1">Transposase</fullName>
    </submittedName>
</protein>
<proteinExistence type="predicted"/>